<evidence type="ECO:0000313" key="6">
    <source>
        <dbReference type="EMBL" id="TWI66952.1"/>
    </source>
</evidence>
<dbReference type="AlphaFoldDB" id="A0A562RD29"/>
<reference evidence="6 7" key="1">
    <citation type="submission" date="2019-07" db="EMBL/GenBank/DDBJ databases">
        <title>Genome sequencing of 100 strains of the haloalkaliphilic chemolithoautotrophic sulfur-oxidizing bacterium Thioalkalivibrio.</title>
        <authorList>
            <person name="Muyzer G."/>
        </authorList>
    </citation>
    <scope>NUCLEOTIDE SEQUENCE [LARGE SCALE GENOMIC DNA]</scope>
    <source>
        <strain evidence="6 7">ASO4-4</strain>
    </source>
</reference>
<evidence type="ECO:0000256" key="4">
    <source>
        <dbReference type="HAMAP-Rule" id="MF_00712"/>
    </source>
</evidence>
<dbReference type="HAMAP" id="MF_00712">
    <property type="entry name" value="GcvPA"/>
    <property type="match status" value="1"/>
</dbReference>
<gene>
    <name evidence="4" type="primary">gcvPA</name>
    <name evidence="6" type="ORF">LZ24_02787</name>
</gene>
<evidence type="ECO:0000256" key="2">
    <source>
        <dbReference type="ARBA" id="ARBA00023002"/>
    </source>
</evidence>
<comment type="catalytic activity">
    <reaction evidence="3 4">
        <text>N(6)-[(R)-lipoyl]-L-lysyl-[glycine-cleavage complex H protein] + glycine + H(+) = N(6)-[(R)-S(8)-aminomethyldihydrolipoyl]-L-lysyl-[glycine-cleavage complex H protein] + CO2</text>
        <dbReference type="Rhea" id="RHEA:24304"/>
        <dbReference type="Rhea" id="RHEA-COMP:10494"/>
        <dbReference type="Rhea" id="RHEA-COMP:10495"/>
        <dbReference type="ChEBI" id="CHEBI:15378"/>
        <dbReference type="ChEBI" id="CHEBI:16526"/>
        <dbReference type="ChEBI" id="CHEBI:57305"/>
        <dbReference type="ChEBI" id="CHEBI:83099"/>
        <dbReference type="ChEBI" id="CHEBI:83143"/>
        <dbReference type="EC" id="1.4.4.2"/>
    </reaction>
</comment>
<dbReference type="InterPro" id="IPR015424">
    <property type="entry name" value="PyrdxlP-dep_Trfase"/>
</dbReference>
<dbReference type="Gene3D" id="3.40.640.10">
    <property type="entry name" value="Type I PLP-dependent aspartate aminotransferase-like (Major domain)"/>
    <property type="match status" value="1"/>
</dbReference>
<dbReference type="InterPro" id="IPR015421">
    <property type="entry name" value="PyrdxlP-dep_Trfase_major"/>
</dbReference>
<dbReference type="SUPFAM" id="SSF53383">
    <property type="entry name" value="PLP-dependent transferases"/>
    <property type="match status" value="1"/>
</dbReference>
<protein>
    <recommendedName>
        <fullName evidence="4">Probable glycine dehydrogenase (decarboxylating) subunit 1</fullName>
        <ecNumber evidence="4">1.4.4.2</ecNumber>
    </recommendedName>
    <alternativeName>
        <fullName evidence="4">Glycine cleavage system P-protein subunit 1</fullName>
    </alternativeName>
    <alternativeName>
        <fullName evidence="4">Glycine decarboxylase subunit 1</fullName>
    </alternativeName>
    <alternativeName>
        <fullName evidence="4">Glycine dehydrogenase (aminomethyl-transferring) subunit 1</fullName>
    </alternativeName>
</protein>
<dbReference type="InterPro" id="IPR023010">
    <property type="entry name" value="GcvPA"/>
</dbReference>
<dbReference type="InterPro" id="IPR015422">
    <property type="entry name" value="PyrdxlP-dep_Trfase_small"/>
</dbReference>
<dbReference type="GO" id="GO:0004375">
    <property type="term" value="F:glycine dehydrogenase (decarboxylating) activity"/>
    <property type="evidence" value="ECO:0007669"/>
    <property type="project" value="UniProtKB-EC"/>
</dbReference>
<name>A0A562RD29_9BACT</name>
<dbReference type="RefSeq" id="WP_144686080.1">
    <property type="nucleotide sequence ID" value="NZ_VLLC01000027.1"/>
</dbReference>
<dbReference type="PANTHER" id="PTHR42806:SF1">
    <property type="entry name" value="GLYCINE DEHYDROGENASE (DECARBOXYLATING)"/>
    <property type="match status" value="1"/>
</dbReference>
<dbReference type="EMBL" id="VLLC01000027">
    <property type="protein sequence ID" value="TWI66952.1"/>
    <property type="molecule type" value="Genomic_DNA"/>
</dbReference>
<comment type="function">
    <text evidence="1 4">The glycine cleavage system catalyzes the degradation of glycine. The P protein binds the alpha-amino group of glycine through its pyridoxal phosphate cofactor; CO(2) is released and the remaining methylamine moiety is then transferred to the lipoamide cofactor of the H protein.</text>
</comment>
<evidence type="ECO:0000259" key="5">
    <source>
        <dbReference type="Pfam" id="PF02347"/>
    </source>
</evidence>
<sequence>MRYLPHTEEDVAAMLERIGVSSLEDLFAGIPESCRSLRPMDLPRPLSEWDLTARMESMAATMSGGASHSVFLGAGSYSHYIPALIPQLLGRSEFTTAYTPYQPEVSQGTLQAIFEYQTLTARLLGMDVANASMYDGASALAEALLMAIRLGKGRKKVALSSAIHPHYRQVVATYFAPTEFEIIELPYDPETGVTDSNALADMGDLAAIALQSPNFFGCIEDLQRAADLAHGEKALLVACFSEPLAFGLIKNPGIQGADIVCGEGQSLGIPQSFGGPGLGMFACRMAHVRNLPGRVVGQTKDIHGKRGFVLTLSTREQHIRREKATSNICSNQGLCATASAMYMACLGGTGLRKLAALNRDKAAYLKTGLEAAGFTPLFKSPVFNEFCLKAPEGFSKIRKRLMEKGMVAGLGLGDFYPELEGAFLFCATETASAASMDRLADAIREAI</sequence>
<dbReference type="GO" id="GO:0019464">
    <property type="term" value="P:glycine decarboxylation via glycine cleavage system"/>
    <property type="evidence" value="ECO:0007669"/>
    <property type="project" value="UniProtKB-UniRule"/>
</dbReference>
<keyword evidence="7" id="KW-1185">Reference proteome</keyword>
<dbReference type="PANTHER" id="PTHR42806">
    <property type="entry name" value="GLYCINE CLEAVAGE SYSTEM P-PROTEIN"/>
    <property type="match status" value="1"/>
</dbReference>
<dbReference type="PIRSF" id="PIRSF006815">
    <property type="entry name" value="GcvPA"/>
    <property type="match status" value="1"/>
</dbReference>
<dbReference type="NCBIfam" id="NF001696">
    <property type="entry name" value="PRK00451.1"/>
    <property type="match status" value="1"/>
</dbReference>
<dbReference type="Proteomes" id="UP000318307">
    <property type="component" value="Unassembled WGS sequence"/>
</dbReference>
<comment type="caution">
    <text evidence="6">The sequence shown here is derived from an EMBL/GenBank/DDBJ whole genome shotgun (WGS) entry which is preliminary data.</text>
</comment>
<dbReference type="Pfam" id="PF02347">
    <property type="entry name" value="GDC-P"/>
    <property type="match status" value="1"/>
</dbReference>
<evidence type="ECO:0000256" key="1">
    <source>
        <dbReference type="ARBA" id="ARBA00003788"/>
    </source>
</evidence>
<comment type="subunit">
    <text evidence="4">The glycine cleavage system is composed of four proteins: P, T, L and H. In this organism, the P 'protein' is a heterodimer of two subunits.</text>
</comment>
<organism evidence="6 7">
    <name type="scientific">Desulfobotulus alkaliphilus</name>
    <dbReference type="NCBI Taxonomy" id="622671"/>
    <lineage>
        <taxon>Bacteria</taxon>
        <taxon>Pseudomonadati</taxon>
        <taxon>Thermodesulfobacteriota</taxon>
        <taxon>Desulfobacteria</taxon>
        <taxon>Desulfobacterales</taxon>
        <taxon>Desulfobacteraceae</taxon>
        <taxon>Desulfobotulus</taxon>
    </lineage>
</organism>
<dbReference type="CDD" id="cd00613">
    <property type="entry name" value="GDC-P"/>
    <property type="match status" value="1"/>
</dbReference>
<dbReference type="InterPro" id="IPR049315">
    <property type="entry name" value="GDC-P_N"/>
</dbReference>
<evidence type="ECO:0000256" key="3">
    <source>
        <dbReference type="ARBA" id="ARBA00049026"/>
    </source>
</evidence>
<feature type="domain" description="Glycine cleavage system P-protein N-terminal" evidence="5">
    <location>
        <begin position="1"/>
        <end position="439"/>
    </location>
</feature>
<dbReference type="Gene3D" id="3.90.1150.10">
    <property type="entry name" value="Aspartate Aminotransferase, domain 1"/>
    <property type="match status" value="1"/>
</dbReference>
<proteinExistence type="inferred from homology"/>
<comment type="similarity">
    <text evidence="4">Belongs to the GcvP family. N-terminal subunit subfamily.</text>
</comment>
<keyword evidence="2 4" id="KW-0560">Oxidoreductase</keyword>
<dbReference type="GO" id="GO:0009116">
    <property type="term" value="P:nucleoside metabolic process"/>
    <property type="evidence" value="ECO:0007669"/>
    <property type="project" value="InterPro"/>
</dbReference>
<dbReference type="OrthoDB" id="9801272at2"/>
<evidence type="ECO:0000313" key="7">
    <source>
        <dbReference type="Proteomes" id="UP000318307"/>
    </source>
</evidence>
<accession>A0A562RD29</accession>
<dbReference type="EC" id="1.4.4.2" evidence="4"/>
<dbReference type="InterPro" id="IPR020581">
    <property type="entry name" value="GDC_P"/>
</dbReference>